<accession>A0ABV8HQ03</accession>
<sequence>MGAAAPSGAADPLAGTISATAGVQYDSSKNGAAASSAGVGPLTPIGGWRPPACWYQPMYTPAQLKASSEAVWAEDSPSQEWKNGERDRFVNGKPYTNFNLAKAGHGYFWAGYTPRSQESAPGASSCTDEPFWVSEDGSVPAGHRDALTPETLAELAYERILIPRATASTDPDGVQTVNLPTWVWLDTGAVHPVAVTAYLPAYGISATTTAEPVSLHLDPGTADARLHPASGNCPFRGNRLGTPYTPGAEGDPPCGVTYLRSTAPSRQAYRLTATVTWDVSWTGTGQPAPKALPPGAFGTPQEIGVREIQTVSR</sequence>
<evidence type="ECO:0008006" key="3">
    <source>
        <dbReference type="Google" id="ProtNLM"/>
    </source>
</evidence>
<keyword evidence="2" id="KW-1185">Reference proteome</keyword>
<comment type="caution">
    <text evidence="1">The sequence shown here is derived from an EMBL/GenBank/DDBJ whole genome shotgun (WGS) entry which is preliminary data.</text>
</comment>
<proteinExistence type="predicted"/>
<name>A0ABV8HQ03_9ACTN</name>
<dbReference type="Proteomes" id="UP001595765">
    <property type="component" value="Unassembled WGS sequence"/>
</dbReference>
<dbReference type="RefSeq" id="WP_386431668.1">
    <property type="nucleotide sequence ID" value="NZ_JBHSBB010000014.1"/>
</dbReference>
<organism evidence="1 2">
    <name type="scientific">Streptomyces polygonati</name>
    <dbReference type="NCBI Taxonomy" id="1617087"/>
    <lineage>
        <taxon>Bacteria</taxon>
        <taxon>Bacillati</taxon>
        <taxon>Actinomycetota</taxon>
        <taxon>Actinomycetes</taxon>
        <taxon>Kitasatosporales</taxon>
        <taxon>Streptomycetaceae</taxon>
        <taxon>Streptomyces</taxon>
    </lineage>
</organism>
<reference evidence="2" key="1">
    <citation type="journal article" date="2019" name="Int. J. Syst. Evol. Microbiol.">
        <title>The Global Catalogue of Microorganisms (GCM) 10K type strain sequencing project: providing services to taxonomists for standard genome sequencing and annotation.</title>
        <authorList>
            <consortium name="The Broad Institute Genomics Platform"/>
            <consortium name="The Broad Institute Genome Sequencing Center for Infectious Disease"/>
            <person name="Wu L."/>
            <person name="Ma J."/>
        </authorList>
    </citation>
    <scope>NUCLEOTIDE SEQUENCE [LARGE SCALE GENOMIC DNA]</scope>
    <source>
        <strain evidence="2">CGMCC 4.7237</strain>
    </source>
</reference>
<evidence type="ECO:0000313" key="2">
    <source>
        <dbReference type="Proteomes" id="UP001595765"/>
    </source>
</evidence>
<dbReference type="EMBL" id="JBHSBB010000014">
    <property type="protein sequence ID" value="MFC4034099.1"/>
    <property type="molecule type" value="Genomic_DNA"/>
</dbReference>
<gene>
    <name evidence="1" type="ORF">ACFO3J_21860</name>
</gene>
<protein>
    <recommendedName>
        <fullName evidence="3">Secreted protein</fullName>
    </recommendedName>
</protein>
<evidence type="ECO:0000313" key="1">
    <source>
        <dbReference type="EMBL" id="MFC4034099.1"/>
    </source>
</evidence>